<feature type="non-terminal residue" evidence="1">
    <location>
        <position position="282"/>
    </location>
</feature>
<dbReference type="GO" id="GO:0016740">
    <property type="term" value="F:transferase activity"/>
    <property type="evidence" value="ECO:0007669"/>
    <property type="project" value="UniProtKB-KW"/>
</dbReference>
<dbReference type="OrthoDB" id="9802525at2"/>
<protein>
    <submittedName>
        <fullName evidence="1">Glycosyl transferase</fullName>
    </submittedName>
</protein>
<keyword evidence="1" id="KW-0808">Transferase</keyword>
<comment type="caution">
    <text evidence="1">The sequence shown here is derived from an EMBL/GenBank/DDBJ whole genome shotgun (WGS) entry which is preliminary data.</text>
</comment>
<keyword evidence="2" id="KW-1185">Reference proteome</keyword>
<dbReference type="SUPFAM" id="SSF53756">
    <property type="entry name" value="UDP-Glycosyltransferase/glycogen phosphorylase"/>
    <property type="match status" value="1"/>
</dbReference>
<sequence length="282" mass="31457">MSISPSFHQDRDAKQSMATSAVPKLLIVDPIPFRGGSKIATEAMLAELHQRMPHAELHVVTQDGDSWPLCQHHVLGLPRLLQGRESGVGYLLSQSWQTLLILWWAWRLGRVTCLLAASGPGVDLCCYWAARLLRLPVVQLIHGPVYCSGLSARALWQATRVFYLESCRPSLNAILERLGKDDFPNSWQPFRNGLSEAVWPRQGEGGSGILWAASLLRWKGLETMLAAHQQMGHLRPILTVCYLLPKGIALPCSTPQPELPDTRWYQAPADLDMIRSHCGIFV</sequence>
<accession>A0A2H9U7Y0</accession>
<dbReference type="EMBL" id="PGGC01000027">
    <property type="protein sequence ID" value="PJG60140.1"/>
    <property type="molecule type" value="Genomic_DNA"/>
</dbReference>
<dbReference type="RefSeq" id="WP_100292836.1">
    <property type="nucleotide sequence ID" value="NZ_PGGC01000027.1"/>
</dbReference>
<proteinExistence type="predicted"/>
<gene>
    <name evidence="1" type="ORF">CUC53_03320</name>
</gene>
<reference evidence="1 2" key="1">
    <citation type="submission" date="2017-11" db="EMBL/GenBank/DDBJ databases">
        <title>Draft genome sequence of environmental isolate Aeromonas cavernicola sp. nov. MDC 2508.</title>
        <authorList>
            <person name="Colston S.M."/>
            <person name="Navarro A."/>
            <person name="Martinez-Murcia A.J."/>
            <person name="Graf J."/>
        </authorList>
    </citation>
    <scope>NUCLEOTIDE SEQUENCE [LARGE SCALE GENOMIC DNA]</scope>
    <source>
        <strain evidence="1 2">MDC 2508</strain>
    </source>
</reference>
<evidence type="ECO:0000313" key="1">
    <source>
        <dbReference type="EMBL" id="PJG60140.1"/>
    </source>
</evidence>
<organism evidence="1 2">
    <name type="scientific">Aeromonas cavernicola</name>
    <dbReference type="NCBI Taxonomy" id="1006623"/>
    <lineage>
        <taxon>Bacteria</taxon>
        <taxon>Pseudomonadati</taxon>
        <taxon>Pseudomonadota</taxon>
        <taxon>Gammaproteobacteria</taxon>
        <taxon>Aeromonadales</taxon>
        <taxon>Aeromonadaceae</taxon>
        <taxon>Aeromonas</taxon>
    </lineage>
</organism>
<dbReference type="AlphaFoldDB" id="A0A2H9U7Y0"/>
<name>A0A2H9U7Y0_9GAMM</name>
<dbReference type="Proteomes" id="UP000235861">
    <property type="component" value="Unassembled WGS sequence"/>
</dbReference>
<evidence type="ECO:0000313" key="2">
    <source>
        <dbReference type="Proteomes" id="UP000235861"/>
    </source>
</evidence>